<organism evidence="1 2">
    <name type="scientific">Mucilaginibacter xinganensis</name>
    <dbReference type="NCBI Taxonomy" id="1234841"/>
    <lineage>
        <taxon>Bacteria</taxon>
        <taxon>Pseudomonadati</taxon>
        <taxon>Bacteroidota</taxon>
        <taxon>Sphingobacteriia</taxon>
        <taxon>Sphingobacteriales</taxon>
        <taxon>Sphingobacteriaceae</taxon>
        <taxon>Mucilaginibacter</taxon>
    </lineage>
</organism>
<gene>
    <name evidence="1" type="ORF">MuYL_1247</name>
</gene>
<dbReference type="InterPro" id="IPR046558">
    <property type="entry name" value="DUF6712"/>
</dbReference>
<dbReference type="KEGG" id="muc:MuYL_1247"/>
<name>A0A223NTC3_9SPHI</name>
<dbReference type="AlphaFoldDB" id="A0A223NTC3"/>
<accession>A0A223NTC3</accession>
<proteinExistence type="predicted"/>
<dbReference type="OrthoDB" id="791608at2"/>
<sequence length="205" mass="23691">MQLINQTTFQRYEDISVNIKPERLNVFIKKAQDLDLKPFLGHALYYDFIQHFNDDGSLKDDAPQAYKDLLNGSEYLDKYGHIVLYEGMAPTLVYFTFARFIEADAIHYTPTGPVIKHHDNGDAVAPKDIVKLVQQQRSVANAHANEIEKFLWDHRDDFPLWRYDGKNKSARQAGPRIRSVDRTDFCKAYGVETTDGIVPLYNFMN</sequence>
<dbReference type="Pfam" id="PF20459">
    <property type="entry name" value="DUF6712"/>
    <property type="match status" value="1"/>
</dbReference>
<keyword evidence="2" id="KW-1185">Reference proteome</keyword>
<evidence type="ECO:0000313" key="1">
    <source>
        <dbReference type="EMBL" id="ASU33145.1"/>
    </source>
</evidence>
<dbReference type="RefSeq" id="WP_094569643.1">
    <property type="nucleotide sequence ID" value="NZ_CP022743.1"/>
</dbReference>
<evidence type="ECO:0000313" key="2">
    <source>
        <dbReference type="Proteomes" id="UP000215002"/>
    </source>
</evidence>
<dbReference type="EMBL" id="CP022743">
    <property type="protein sequence ID" value="ASU33145.1"/>
    <property type="molecule type" value="Genomic_DNA"/>
</dbReference>
<reference evidence="1 2" key="1">
    <citation type="submission" date="2017-08" db="EMBL/GenBank/DDBJ databases">
        <title>Complete genome sequence of Mucilaginibacter sp. strain BJC16-A31.</title>
        <authorList>
            <consortium name="Henan University of Science and Technology"/>
            <person name="You X."/>
        </authorList>
    </citation>
    <scope>NUCLEOTIDE SEQUENCE [LARGE SCALE GENOMIC DNA]</scope>
    <source>
        <strain evidence="1 2">BJC16-A31</strain>
    </source>
</reference>
<protein>
    <submittedName>
        <fullName evidence="1">Uncharacterized protein</fullName>
    </submittedName>
</protein>
<dbReference type="Proteomes" id="UP000215002">
    <property type="component" value="Chromosome"/>
</dbReference>